<sequence length="162" mass="18202">MDSLKNFSFQTLPPTDTKQSLTRATAQARTPPVARQEPPDLRQMSAWTRCKDAMNTVRQEEFEREADNISPGISGRNRYERMVEMNNIHHNLSCIQESGNSTIPISRNREATLQNSASEMDGRVAGEENSGEIRVRNVKKNCTSSNNTEPQAKANQPTSYSD</sequence>
<gene>
    <name evidence="2" type="ORF">EJD97_014219</name>
</gene>
<feature type="compositionally biased region" description="Polar residues" evidence="1">
    <location>
        <begin position="1"/>
        <end position="28"/>
    </location>
</feature>
<proteinExistence type="predicted"/>
<comment type="caution">
    <text evidence="2">The sequence shown here is derived from an EMBL/GenBank/DDBJ whole genome shotgun (WGS) entry which is preliminary data.</text>
</comment>
<evidence type="ECO:0000313" key="2">
    <source>
        <dbReference type="EMBL" id="TMW91547.1"/>
    </source>
</evidence>
<reference evidence="2" key="1">
    <citation type="submission" date="2019-05" db="EMBL/GenBank/DDBJ databases">
        <title>The de novo reference genome and transcriptome assemblies of the wild tomato species Solanum chilense.</title>
        <authorList>
            <person name="Stam R."/>
            <person name="Nosenko T."/>
            <person name="Hoerger A.C."/>
            <person name="Stephan W."/>
            <person name="Seidel M.A."/>
            <person name="Kuhn J.M.M."/>
            <person name="Haberer G."/>
            <person name="Tellier A."/>
        </authorList>
    </citation>
    <scope>NUCLEOTIDE SEQUENCE</scope>
    <source>
        <tissue evidence="2">Mature leaves</tissue>
    </source>
</reference>
<dbReference type="AlphaFoldDB" id="A0A6N2B9K3"/>
<feature type="region of interest" description="Disordered" evidence="1">
    <location>
        <begin position="114"/>
        <end position="162"/>
    </location>
</feature>
<organism evidence="2">
    <name type="scientific">Solanum chilense</name>
    <name type="common">Tomato</name>
    <name type="synonym">Lycopersicon chilense</name>
    <dbReference type="NCBI Taxonomy" id="4083"/>
    <lineage>
        <taxon>Eukaryota</taxon>
        <taxon>Viridiplantae</taxon>
        <taxon>Streptophyta</taxon>
        <taxon>Embryophyta</taxon>
        <taxon>Tracheophyta</taxon>
        <taxon>Spermatophyta</taxon>
        <taxon>Magnoliopsida</taxon>
        <taxon>eudicotyledons</taxon>
        <taxon>Gunneridae</taxon>
        <taxon>Pentapetalae</taxon>
        <taxon>asterids</taxon>
        <taxon>lamiids</taxon>
        <taxon>Solanales</taxon>
        <taxon>Solanaceae</taxon>
        <taxon>Solanoideae</taxon>
        <taxon>Solaneae</taxon>
        <taxon>Solanum</taxon>
        <taxon>Solanum subgen. Lycopersicon</taxon>
    </lineage>
</organism>
<dbReference type="EMBL" id="RXGB01003670">
    <property type="protein sequence ID" value="TMW91547.1"/>
    <property type="molecule type" value="Genomic_DNA"/>
</dbReference>
<feature type="compositionally biased region" description="Polar residues" evidence="1">
    <location>
        <begin position="140"/>
        <end position="162"/>
    </location>
</feature>
<protein>
    <submittedName>
        <fullName evidence="2">Uncharacterized protein</fullName>
    </submittedName>
</protein>
<feature type="compositionally biased region" description="Basic and acidic residues" evidence="1">
    <location>
        <begin position="120"/>
        <end position="135"/>
    </location>
</feature>
<accession>A0A6N2B9K3</accession>
<feature type="region of interest" description="Disordered" evidence="1">
    <location>
        <begin position="1"/>
        <end position="40"/>
    </location>
</feature>
<evidence type="ECO:0000256" key="1">
    <source>
        <dbReference type="SAM" id="MobiDB-lite"/>
    </source>
</evidence>
<name>A0A6N2B9K3_SOLCI</name>